<dbReference type="Proteomes" id="UP001372338">
    <property type="component" value="Unassembled WGS sequence"/>
</dbReference>
<proteinExistence type="predicted"/>
<gene>
    <name evidence="2" type="ORF">RIF29_39893</name>
</gene>
<comment type="caution">
    <text evidence="2">The sequence shown here is derived from an EMBL/GenBank/DDBJ whole genome shotgun (WGS) entry which is preliminary data.</text>
</comment>
<accession>A0AAN9E8E8</accession>
<evidence type="ECO:0000256" key="1">
    <source>
        <dbReference type="SAM" id="Phobius"/>
    </source>
</evidence>
<keyword evidence="1" id="KW-1133">Transmembrane helix</keyword>
<keyword evidence="3" id="KW-1185">Reference proteome</keyword>
<protein>
    <submittedName>
        <fullName evidence="2">Uncharacterized protein</fullName>
    </submittedName>
</protein>
<evidence type="ECO:0000313" key="2">
    <source>
        <dbReference type="EMBL" id="KAK7245062.1"/>
    </source>
</evidence>
<dbReference type="AlphaFoldDB" id="A0AAN9E8E8"/>
<dbReference type="EMBL" id="JAYWIO010000008">
    <property type="protein sequence ID" value="KAK7245062.1"/>
    <property type="molecule type" value="Genomic_DNA"/>
</dbReference>
<feature type="transmembrane region" description="Helical" evidence="1">
    <location>
        <begin position="64"/>
        <end position="84"/>
    </location>
</feature>
<name>A0AAN9E8E8_CROPI</name>
<keyword evidence="1" id="KW-0812">Transmembrane</keyword>
<sequence length="150" mass="17118">MLIILISNPRVRSVGGYLLPNQFAILFGLPQSQVIGREDKMDNAATWSAVLVLRRILNVAWVDFSMLLNLVLCLLVLAVFFGAARRSLQRRKIQKESTKLKCLFRRETFIGFCVWDGHDQEDAPDWASNNAKLIIRICEALHDDKLEICC</sequence>
<keyword evidence="1" id="KW-0472">Membrane</keyword>
<reference evidence="2 3" key="1">
    <citation type="submission" date="2024-01" db="EMBL/GenBank/DDBJ databases">
        <title>The genomes of 5 underutilized Papilionoideae crops provide insights into root nodulation and disease resistanc.</title>
        <authorList>
            <person name="Yuan L."/>
        </authorList>
    </citation>
    <scope>NUCLEOTIDE SEQUENCE [LARGE SCALE GENOMIC DNA]</scope>
    <source>
        <strain evidence="2">ZHUSHIDOU_FW_LH</strain>
        <tissue evidence="2">Leaf</tissue>
    </source>
</reference>
<evidence type="ECO:0000313" key="3">
    <source>
        <dbReference type="Proteomes" id="UP001372338"/>
    </source>
</evidence>
<organism evidence="2 3">
    <name type="scientific">Crotalaria pallida</name>
    <name type="common">Smooth rattlebox</name>
    <name type="synonym">Crotalaria striata</name>
    <dbReference type="NCBI Taxonomy" id="3830"/>
    <lineage>
        <taxon>Eukaryota</taxon>
        <taxon>Viridiplantae</taxon>
        <taxon>Streptophyta</taxon>
        <taxon>Embryophyta</taxon>
        <taxon>Tracheophyta</taxon>
        <taxon>Spermatophyta</taxon>
        <taxon>Magnoliopsida</taxon>
        <taxon>eudicotyledons</taxon>
        <taxon>Gunneridae</taxon>
        <taxon>Pentapetalae</taxon>
        <taxon>rosids</taxon>
        <taxon>fabids</taxon>
        <taxon>Fabales</taxon>
        <taxon>Fabaceae</taxon>
        <taxon>Papilionoideae</taxon>
        <taxon>50 kb inversion clade</taxon>
        <taxon>genistoids sensu lato</taxon>
        <taxon>core genistoids</taxon>
        <taxon>Crotalarieae</taxon>
        <taxon>Crotalaria</taxon>
    </lineage>
</organism>